<dbReference type="Pfam" id="PF25967">
    <property type="entry name" value="RND-MFP_C"/>
    <property type="match status" value="1"/>
</dbReference>
<organism evidence="7 8">
    <name type="scientific">Pricia mediterranea</name>
    <dbReference type="NCBI Taxonomy" id="3076079"/>
    <lineage>
        <taxon>Bacteria</taxon>
        <taxon>Pseudomonadati</taxon>
        <taxon>Bacteroidota</taxon>
        <taxon>Flavobacteriia</taxon>
        <taxon>Flavobacteriales</taxon>
        <taxon>Flavobacteriaceae</taxon>
        <taxon>Pricia</taxon>
    </lineage>
</organism>
<feature type="domain" description="CzcB-like alpha-helical hairpin" evidence="3">
    <location>
        <begin position="134"/>
        <end position="190"/>
    </location>
</feature>
<comment type="caution">
    <text evidence="7">The sequence shown here is derived from an EMBL/GenBank/DDBJ whole genome shotgun (WGS) entry which is preliminary data.</text>
</comment>
<keyword evidence="8" id="KW-1185">Reference proteome</keyword>
<dbReference type="InterPro" id="IPR058648">
    <property type="entry name" value="HH_CzcB-like"/>
</dbReference>
<evidence type="ECO:0000259" key="5">
    <source>
        <dbReference type="Pfam" id="PF25967"/>
    </source>
</evidence>
<feature type="domain" description="CusB-like beta-barrel" evidence="4">
    <location>
        <begin position="233"/>
        <end position="305"/>
    </location>
</feature>
<comment type="similarity">
    <text evidence="1">Belongs to the membrane fusion protein (MFP) (TC 8.A.1) family.</text>
</comment>
<evidence type="ECO:0000313" key="7">
    <source>
        <dbReference type="EMBL" id="MDT7829131.1"/>
    </source>
</evidence>
<accession>A0ABU3L5W4</accession>
<dbReference type="Proteomes" id="UP001250656">
    <property type="component" value="Unassembled WGS sequence"/>
</dbReference>
<dbReference type="Gene3D" id="2.40.50.100">
    <property type="match status" value="1"/>
</dbReference>
<name>A0ABU3L5W4_9FLAO</name>
<gene>
    <name evidence="7" type="ORF">RQM65_10685</name>
</gene>
<dbReference type="Pfam" id="PF25893">
    <property type="entry name" value="HH_CzcB"/>
    <property type="match status" value="1"/>
</dbReference>
<dbReference type="Pfam" id="PF25954">
    <property type="entry name" value="Beta-barrel_RND_2"/>
    <property type="match status" value="1"/>
</dbReference>
<keyword evidence="2" id="KW-0175">Coiled coil</keyword>
<dbReference type="PROSITE" id="PS51257">
    <property type="entry name" value="PROKAR_LIPOPROTEIN"/>
    <property type="match status" value="1"/>
</dbReference>
<evidence type="ECO:0000256" key="2">
    <source>
        <dbReference type="SAM" id="Coils"/>
    </source>
</evidence>
<evidence type="ECO:0000313" key="8">
    <source>
        <dbReference type="Proteomes" id="UP001250656"/>
    </source>
</evidence>
<feature type="domain" description="Multidrug resistance protein MdtA-like C-terminal permuted SH3" evidence="5">
    <location>
        <begin position="310"/>
        <end position="375"/>
    </location>
</feature>
<dbReference type="InterPro" id="IPR058627">
    <property type="entry name" value="MdtA-like_C"/>
</dbReference>
<dbReference type="EMBL" id="JAVTTP010000001">
    <property type="protein sequence ID" value="MDT7829131.1"/>
    <property type="molecule type" value="Genomic_DNA"/>
</dbReference>
<protein>
    <submittedName>
        <fullName evidence="7">Efflux RND transporter periplasmic adaptor subunit</fullName>
    </submittedName>
</protein>
<feature type="coiled-coil region" evidence="2">
    <location>
        <begin position="169"/>
        <end position="196"/>
    </location>
</feature>
<dbReference type="Gene3D" id="1.10.287.470">
    <property type="entry name" value="Helix hairpin bin"/>
    <property type="match status" value="1"/>
</dbReference>
<evidence type="ECO:0000256" key="1">
    <source>
        <dbReference type="ARBA" id="ARBA00009477"/>
    </source>
</evidence>
<dbReference type="NCBIfam" id="TIGR01730">
    <property type="entry name" value="RND_mfp"/>
    <property type="match status" value="1"/>
</dbReference>
<dbReference type="InterPro" id="IPR006143">
    <property type="entry name" value="RND_pump_MFP"/>
</dbReference>
<dbReference type="Gene3D" id="2.40.420.20">
    <property type="match status" value="1"/>
</dbReference>
<dbReference type="RefSeq" id="WP_314014861.1">
    <property type="nucleotide sequence ID" value="NZ_JAVTTP010000001.1"/>
</dbReference>
<sequence length="394" mass="42965">MKTTIPILIAAIILSSCGGKDESVDSLIAQGNLESLRAKKSEIADRRKEIDADLRKLDSVIAAKSGAERLPLVNTIAAEPQKFVHFLELQGDVKTKQNVLVYPEMAGTLQRVYVQEGDRVTKGQTLAVIDDGGMSSQLAQLKTQAELARTTYERRKRLWDQKIGSEIEYLSAKSNYEAAQNSVEQAESQLGKSTIKAPFSGIIDNVIKDQGTVVSPGPGSEVFRIVNLSDMYITVDVPEIYLGDVSKGKKAMVYFPVLGDSVTTKIRETGNFIKPSNRSFNVEIPVPNKDGKIKPNLTAKVSLNDYTSDDAIMIPSSIISENAEGEQFVYLAEASDSDNEAVAKRTIITTGKTQGAQIEVLTGIEPGSQVIKEGARTVKDGQKVKIKETLDVRR</sequence>
<dbReference type="Gene3D" id="2.40.30.170">
    <property type="match status" value="1"/>
</dbReference>
<evidence type="ECO:0000259" key="3">
    <source>
        <dbReference type="Pfam" id="PF25893"/>
    </source>
</evidence>
<dbReference type="PANTHER" id="PTHR30469:SF15">
    <property type="entry name" value="HLYD FAMILY OF SECRETION PROTEINS"/>
    <property type="match status" value="1"/>
</dbReference>
<reference evidence="7 8" key="1">
    <citation type="submission" date="2023-09" db="EMBL/GenBank/DDBJ databases">
        <title>Novel taxa isolated from Blanes Bay.</title>
        <authorList>
            <person name="Rey-Velasco X."/>
            <person name="Lucena T."/>
        </authorList>
    </citation>
    <scope>NUCLEOTIDE SEQUENCE [LARGE SCALE GENOMIC DNA]</scope>
    <source>
        <strain evidence="7 8">S334</strain>
    </source>
</reference>
<dbReference type="PANTHER" id="PTHR30469">
    <property type="entry name" value="MULTIDRUG RESISTANCE PROTEIN MDTA"/>
    <property type="match status" value="1"/>
</dbReference>
<dbReference type="SUPFAM" id="SSF111369">
    <property type="entry name" value="HlyD-like secretion proteins"/>
    <property type="match status" value="1"/>
</dbReference>
<proteinExistence type="inferred from homology"/>
<evidence type="ECO:0000259" key="6">
    <source>
        <dbReference type="Pfam" id="PF25973"/>
    </source>
</evidence>
<dbReference type="InterPro" id="IPR058647">
    <property type="entry name" value="BSH_CzcB-like"/>
</dbReference>
<evidence type="ECO:0000259" key="4">
    <source>
        <dbReference type="Pfam" id="PF25954"/>
    </source>
</evidence>
<dbReference type="Pfam" id="PF25973">
    <property type="entry name" value="BSH_CzcB"/>
    <property type="match status" value="1"/>
</dbReference>
<feature type="domain" description="CzcB-like barrel-sandwich hybrid" evidence="6">
    <location>
        <begin position="99"/>
        <end position="214"/>
    </location>
</feature>
<dbReference type="InterPro" id="IPR058792">
    <property type="entry name" value="Beta-barrel_RND_2"/>
</dbReference>